<evidence type="ECO:0000259" key="4">
    <source>
        <dbReference type="PROSITE" id="PS51371"/>
    </source>
</evidence>
<dbReference type="Proteomes" id="UP000579647">
    <property type="component" value="Unassembled WGS sequence"/>
</dbReference>
<organism evidence="5 6">
    <name type="scientific">Nocardiopsis metallicus</name>
    <dbReference type="NCBI Taxonomy" id="179819"/>
    <lineage>
        <taxon>Bacteria</taxon>
        <taxon>Bacillati</taxon>
        <taxon>Actinomycetota</taxon>
        <taxon>Actinomycetes</taxon>
        <taxon>Streptosporangiales</taxon>
        <taxon>Nocardiopsidaceae</taxon>
        <taxon>Nocardiopsis</taxon>
    </lineage>
</organism>
<dbReference type="SMART" id="SM00116">
    <property type="entry name" value="CBS"/>
    <property type="match status" value="2"/>
</dbReference>
<dbReference type="RefSeq" id="WP_184362841.1">
    <property type="nucleotide sequence ID" value="NZ_BAAAKM010000103.1"/>
</dbReference>
<dbReference type="InterPro" id="IPR051257">
    <property type="entry name" value="Diverse_CBS-Domain"/>
</dbReference>
<accession>A0A840WE82</accession>
<evidence type="ECO:0000256" key="3">
    <source>
        <dbReference type="SAM" id="MobiDB-lite"/>
    </source>
</evidence>
<evidence type="ECO:0000313" key="6">
    <source>
        <dbReference type="Proteomes" id="UP000579647"/>
    </source>
</evidence>
<gene>
    <name evidence="5" type="ORF">HNR07_001164</name>
</gene>
<dbReference type="InterPro" id="IPR046342">
    <property type="entry name" value="CBS_dom_sf"/>
</dbReference>
<feature type="domain" description="CBS" evidence="4">
    <location>
        <begin position="84"/>
        <end position="141"/>
    </location>
</feature>
<evidence type="ECO:0000256" key="1">
    <source>
        <dbReference type="ARBA" id="ARBA00023122"/>
    </source>
</evidence>
<dbReference type="Gene3D" id="3.10.580.10">
    <property type="entry name" value="CBS-domain"/>
    <property type="match status" value="1"/>
</dbReference>
<dbReference type="PANTHER" id="PTHR43080:SF2">
    <property type="entry name" value="CBS DOMAIN-CONTAINING PROTEIN"/>
    <property type="match status" value="1"/>
</dbReference>
<evidence type="ECO:0000313" key="5">
    <source>
        <dbReference type="EMBL" id="MBB5490027.1"/>
    </source>
</evidence>
<dbReference type="EMBL" id="JACHDO010000001">
    <property type="protein sequence ID" value="MBB5490027.1"/>
    <property type="molecule type" value="Genomic_DNA"/>
</dbReference>
<keyword evidence="1 2" id="KW-0129">CBS domain</keyword>
<protein>
    <submittedName>
        <fullName evidence="5">CBS-domain-containing membrane protein</fullName>
    </submittedName>
</protein>
<dbReference type="SUPFAM" id="SSF54631">
    <property type="entry name" value="CBS-domain pair"/>
    <property type="match status" value="1"/>
</dbReference>
<name>A0A840WE82_9ACTN</name>
<dbReference type="Pfam" id="PF00571">
    <property type="entry name" value="CBS"/>
    <property type="match status" value="2"/>
</dbReference>
<comment type="caution">
    <text evidence="5">The sequence shown here is derived from an EMBL/GenBank/DDBJ whole genome shotgun (WGS) entry which is preliminary data.</text>
</comment>
<feature type="region of interest" description="Disordered" evidence="3">
    <location>
        <begin position="201"/>
        <end position="222"/>
    </location>
</feature>
<sequence>MLVAQVMRTPTVLLTEESSIREAAAEFVAQGVIAAPVVDRAGELVGIVTEIDLLRRGFLTDPRATAVRGPEPRQDPPRTVGEVMTRNVVTTRENRDVAELTELMVRERIRTVPVVRDGRLVGLVGRTDLLRAHSSPDAHVEAALDEALSVGAPYVKGWKAAVTAGTARISAPGANAAEQGLLALVARTVPGVNRVLVTDGAEETASAEETATGTHSAPADEG</sequence>
<feature type="domain" description="CBS" evidence="4">
    <location>
        <begin position="7"/>
        <end position="65"/>
    </location>
</feature>
<dbReference type="PROSITE" id="PS51371">
    <property type="entry name" value="CBS"/>
    <property type="match status" value="2"/>
</dbReference>
<reference evidence="5 6" key="1">
    <citation type="submission" date="2020-08" db="EMBL/GenBank/DDBJ databases">
        <title>Sequencing the genomes of 1000 actinobacteria strains.</title>
        <authorList>
            <person name="Klenk H.-P."/>
        </authorList>
    </citation>
    <scope>NUCLEOTIDE SEQUENCE [LARGE SCALE GENOMIC DNA]</scope>
    <source>
        <strain evidence="5 6">DSM 44598</strain>
    </source>
</reference>
<dbReference type="PANTHER" id="PTHR43080">
    <property type="entry name" value="CBS DOMAIN-CONTAINING PROTEIN CBSX3, MITOCHONDRIAL"/>
    <property type="match status" value="1"/>
</dbReference>
<keyword evidence="6" id="KW-1185">Reference proteome</keyword>
<dbReference type="InterPro" id="IPR000644">
    <property type="entry name" value="CBS_dom"/>
</dbReference>
<evidence type="ECO:0000256" key="2">
    <source>
        <dbReference type="PROSITE-ProRule" id="PRU00703"/>
    </source>
</evidence>
<proteinExistence type="predicted"/>
<dbReference type="AlphaFoldDB" id="A0A840WE82"/>